<keyword evidence="1" id="KW-1133">Transmembrane helix</keyword>
<reference evidence="2 3" key="1">
    <citation type="journal article" date="2020" name="Data Brief">
        <title>Data of de novo genome assembly of the Chlamydia psittaci strain isolated from the livestock in Volga Region, Russian Federation.</title>
        <authorList>
            <person name="Feodorova V.A."/>
            <person name="Zaitsev S.S."/>
            <person name="Khizhnyakova M.A."/>
            <person name="Saltykov Y.V."/>
            <person name="Evstifeev V.V."/>
            <person name="Khusainov F.M."/>
            <person name="Yakovlev S.I."/>
            <person name="Larionova O.S."/>
            <person name="Motin V.L."/>
        </authorList>
    </citation>
    <scope>NUCLEOTIDE SEQUENCE [LARGE SCALE GENOMIC DNA]</scope>
    <source>
        <strain evidence="2 3">Rostinovo-70</strain>
    </source>
</reference>
<evidence type="ECO:0008006" key="4">
    <source>
        <dbReference type="Google" id="ProtNLM"/>
    </source>
</evidence>
<dbReference type="EMBL" id="CP041038">
    <property type="protein sequence ID" value="QDE37680.1"/>
    <property type="molecule type" value="Genomic_DNA"/>
</dbReference>
<protein>
    <recommendedName>
        <fullName evidence="4">Inner membrane protein</fullName>
    </recommendedName>
</protein>
<evidence type="ECO:0000256" key="1">
    <source>
        <dbReference type="SAM" id="Phobius"/>
    </source>
</evidence>
<organism evidence="2 3">
    <name type="scientific">Chlamydophila parapsittaci</name>
    <dbReference type="NCBI Taxonomy" id="344886"/>
    <lineage>
        <taxon>Bacteria</taxon>
        <taxon>Pseudomonadati</taxon>
        <taxon>Chlamydiota</taxon>
        <taxon>Chlamydiia</taxon>
        <taxon>Chlamydiales</taxon>
        <taxon>Chlamydiaceae</taxon>
        <taxon>Chlamydia/Chlamydophila group</taxon>
        <taxon>Chlamydia</taxon>
    </lineage>
</organism>
<proteinExistence type="predicted"/>
<gene>
    <name evidence="2" type="ORF">FI836_04430</name>
</gene>
<keyword evidence="1" id="KW-0472">Membrane</keyword>
<keyword evidence="3" id="KW-1185">Reference proteome</keyword>
<feature type="transmembrane region" description="Helical" evidence="1">
    <location>
        <begin position="56"/>
        <end position="82"/>
    </location>
</feature>
<dbReference type="Proteomes" id="UP000320536">
    <property type="component" value="Chromosome"/>
</dbReference>
<accession>A0ABX5W0F8</accession>
<keyword evidence="1" id="KW-0812">Transmembrane</keyword>
<evidence type="ECO:0000313" key="2">
    <source>
        <dbReference type="EMBL" id="QDE37680.1"/>
    </source>
</evidence>
<sequence length="92" mass="10800">MRFLVLPILGLVFSVFVIYRRFTVMRAVYSNLNYTPNKQCENKLCSRIHPEYYKSLIIFGIFGGIGALLPFLILGITLYLVMRILKKRFVFM</sequence>
<evidence type="ECO:0000313" key="3">
    <source>
        <dbReference type="Proteomes" id="UP000320536"/>
    </source>
</evidence>
<name>A0ABX5W0F8_9CHLA</name>